<organism evidence="1 2">
    <name type="scientific">Bradyrhizobium shewense</name>
    <dbReference type="NCBI Taxonomy" id="1761772"/>
    <lineage>
        <taxon>Bacteria</taxon>
        <taxon>Pseudomonadati</taxon>
        <taxon>Pseudomonadota</taxon>
        <taxon>Alphaproteobacteria</taxon>
        <taxon>Hyphomicrobiales</taxon>
        <taxon>Nitrobacteraceae</taxon>
        <taxon>Bradyrhizobium</taxon>
    </lineage>
</organism>
<dbReference type="Proteomes" id="UP000199184">
    <property type="component" value="Unassembled WGS sequence"/>
</dbReference>
<dbReference type="PANTHER" id="PTHR47197:SF3">
    <property type="entry name" value="DIHYDRO-HEME D1 DEHYDROGENASE"/>
    <property type="match status" value="1"/>
</dbReference>
<dbReference type="EMBL" id="FMAI01000016">
    <property type="protein sequence ID" value="SCB52055.1"/>
    <property type="molecule type" value="Genomic_DNA"/>
</dbReference>
<dbReference type="AlphaFoldDB" id="A0A1C3XIT7"/>
<dbReference type="InterPro" id="IPR051200">
    <property type="entry name" value="Host-pathogen_enzymatic-act"/>
</dbReference>
<gene>
    <name evidence="1" type="ORF">GA0061098_1016148</name>
</gene>
<protein>
    <submittedName>
        <fullName evidence="1">40-residue YVTN family beta-propeller repeat-containing protein</fullName>
    </submittedName>
</protein>
<proteinExistence type="predicted"/>
<evidence type="ECO:0000313" key="2">
    <source>
        <dbReference type="Proteomes" id="UP000199184"/>
    </source>
</evidence>
<keyword evidence="2" id="KW-1185">Reference proteome</keyword>
<dbReference type="PANTHER" id="PTHR47197">
    <property type="entry name" value="PROTEIN NIRF"/>
    <property type="match status" value="1"/>
</dbReference>
<name>A0A1C3XIT7_9BRAD</name>
<reference evidence="2" key="1">
    <citation type="submission" date="2016-08" db="EMBL/GenBank/DDBJ databases">
        <authorList>
            <person name="Varghese N."/>
            <person name="Submissions Spin"/>
        </authorList>
    </citation>
    <scope>NUCLEOTIDE SEQUENCE [LARGE SCALE GENOMIC DNA]</scope>
    <source>
        <strain evidence="2">ERR11</strain>
    </source>
</reference>
<sequence>MSNLAAVQRPIAKLPIAAKISIPGSPDWVAIGADAVWISNADTNSLARIDPAINAVAKTVPVGRRPCSGLAVGFGAVWSPSCTDRRLDRVSEQSAALELHIPTTVGDSEGGIAAGEGAVWMVADRHGSLHRIDPALNRIAGSVKLAEGSFVPVVGAGAVWVSSTERNLVSRVDPGALNVVVEISVGPGPRFMACTTTDVWVLNQGDGTVSRIDIATNQVVATIDAGVPGQGGDISVGEGFVWVTMINIPLTQIDPATNKVVAQYVGKGGDALRIGHGAAWMCSFFLQEVWRVPLPLP</sequence>
<dbReference type="Gene3D" id="2.130.10.10">
    <property type="entry name" value="YVTN repeat-like/Quinoprotein amine dehydrogenase"/>
    <property type="match status" value="2"/>
</dbReference>
<dbReference type="InterPro" id="IPR015943">
    <property type="entry name" value="WD40/YVTN_repeat-like_dom_sf"/>
</dbReference>
<evidence type="ECO:0000313" key="1">
    <source>
        <dbReference type="EMBL" id="SCB52055.1"/>
    </source>
</evidence>
<accession>A0A1C3XIT7</accession>
<dbReference type="SUPFAM" id="SSF51004">
    <property type="entry name" value="C-terminal (heme d1) domain of cytochrome cd1-nitrite reductase"/>
    <property type="match status" value="1"/>
</dbReference>
<dbReference type="RefSeq" id="WP_129590965.1">
    <property type="nucleotide sequence ID" value="NZ_FMAI01000016.1"/>
</dbReference>
<dbReference type="InterPro" id="IPR011048">
    <property type="entry name" value="Haem_d1_sf"/>
</dbReference>